<keyword evidence="8" id="KW-0175">Coiled coil</keyword>
<dbReference type="PROSITE" id="PS51009">
    <property type="entry name" value="CYTCII"/>
    <property type="match status" value="1"/>
</dbReference>
<evidence type="ECO:0000256" key="4">
    <source>
        <dbReference type="ARBA" id="ARBA00022982"/>
    </source>
</evidence>
<gene>
    <name evidence="10" type="ORF">SAMN02745148_01478</name>
</gene>
<feature type="coiled-coil region" evidence="8">
    <location>
        <begin position="102"/>
        <end position="129"/>
    </location>
</feature>
<reference evidence="10 11" key="1">
    <citation type="submission" date="2016-11" db="EMBL/GenBank/DDBJ databases">
        <authorList>
            <person name="Jaros S."/>
            <person name="Januszkiewicz K."/>
            <person name="Wedrychowicz H."/>
        </authorList>
    </citation>
    <scope>NUCLEOTIDE SEQUENCE [LARGE SCALE GENOMIC DNA]</scope>
    <source>
        <strain evidence="10 11">DSM 19980</strain>
    </source>
</reference>
<evidence type="ECO:0000256" key="3">
    <source>
        <dbReference type="ARBA" id="ARBA00022723"/>
    </source>
</evidence>
<protein>
    <submittedName>
        <fullName evidence="10">Cytochrome c556</fullName>
    </submittedName>
</protein>
<dbReference type="PIRSF" id="PIRSF000027">
    <property type="entry name" value="Cytc_c_prime"/>
    <property type="match status" value="1"/>
</dbReference>
<evidence type="ECO:0000313" key="10">
    <source>
        <dbReference type="EMBL" id="SHE93480.1"/>
    </source>
</evidence>
<feature type="chain" id="PRO_5013200269" evidence="9">
    <location>
        <begin position="23"/>
        <end position="157"/>
    </location>
</feature>
<keyword evidence="11" id="KW-1185">Reference proteome</keyword>
<evidence type="ECO:0000256" key="6">
    <source>
        <dbReference type="PIRSR" id="PIRSR000027-1"/>
    </source>
</evidence>
<evidence type="ECO:0000256" key="8">
    <source>
        <dbReference type="SAM" id="Coils"/>
    </source>
</evidence>
<evidence type="ECO:0000256" key="5">
    <source>
        <dbReference type="ARBA" id="ARBA00023004"/>
    </source>
</evidence>
<dbReference type="Proteomes" id="UP000184346">
    <property type="component" value="Unassembled WGS sequence"/>
</dbReference>
<evidence type="ECO:0000256" key="7">
    <source>
        <dbReference type="PIRSR" id="PIRSR000027-2"/>
    </source>
</evidence>
<feature type="binding site" description="covalent" evidence="7">
    <location>
        <position position="146"/>
    </location>
    <ligand>
        <name>heme c</name>
        <dbReference type="ChEBI" id="CHEBI:61717"/>
    </ligand>
</feature>
<dbReference type="STRING" id="1121942.SAMN02745148_01478"/>
<keyword evidence="9" id="KW-0732">Signal</keyword>
<keyword evidence="4" id="KW-0249">Electron transport</keyword>
<evidence type="ECO:0000256" key="1">
    <source>
        <dbReference type="ARBA" id="ARBA00022448"/>
    </source>
</evidence>
<keyword evidence="1" id="KW-0813">Transport</keyword>
<dbReference type="OrthoDB" id="5520910at2"/>
<dbReference type="GO" id="GO:0005506">
    <property type="term" value="F:iron ion binding"/>
    <property type="evidence" value="ECO:0007669"/>
    <property type="project" value="InterPro"/>
</dbReference>
<feature type="signal peptide" evidence="9">
    <location>
        <begin position="1"/>
        <end position="22"/>
    </location>
</feature>
<keyword evidence="5 6" id="KW-0408">Iron</keyword>
<evidence type="ECO:0000313" key="11">
    <source>
        <dbReference type="Proteomes" id="UP000184346"/>
    </source>
</evidence>
<feature type="binding site" description="axial binding residue" evidence="6">
    <location>
        <position position="150"/>
    </location>
    <ligand>
        <name>heme c</name>
        <dbReference type="ChEBI" id="CHEBI:61717"/>
    </ligand>
    <ligandPart>
        <name>Fe</name>
        <dbReference type="ChEBI" id="CHEBI:18248"/>
    </ligandPart>
</feature>
<dbReference type="GO" id="GO:0009055">
    <property type="term" value="F:electron transfer activity"/>
    <property type="evidence" value="ECO:0007669"/>
    <property type="project" value="InterPro"/>
</dbReference>
<dbReference type="GO" id="GO:0020037">
    <property type="term" value="F:heme binding"/>
    <property type="evidence" value="ECO:0007669"/>
    <property type="project" value="InterPro"/>
</dbReference>
<keyword evidence="2 7" id="KW-0349">Heme</keyword>
<name>A0A1M4XJ96_9GAMM</name>
<dbReference type="Pfam" id="PF01322">
    <property type="entry name" value="Cytochrom_C_2"/>
    <property type="match status" value="1"/>
</dbReference>
<dbReference type="Gene3D" id="1.20.120.10">
    <property type="entry name" value="Cytochrome c/b562"/>
    <property type="match status" value="1"/>
</dbReference>
<dbReference type="EMBL" id="FQUJ01000005">
    <property type="protein sequence ID" value="SHE93480.1"/>
    <property type="molecule type" value="Genomic_DNA"/>
</dbReference>
<dbReference type="InterPro" id="IPR002321">
    <property type="entry name" value="Cyt_c_II"/>
</dbReference>
<feature type="binding site" description="covalent" evidence="7">
    <location>
        <position position="149"/>
    </location>
    <ligand>
        <name>heme c</name>
        <dbReference type="ChEBI" id="CHEBI:61717"/>
    </ligand>
</feature>
<dbReference type="GO" id="GO:0042597">
    <property type="term" value="C:periplasmic space"/>
    <property type="evidence" value="ECO:0007669"/>
    <property type="project" value="InterPro"/>
</dbReference>
<sequence>MKSLMRLGVVTSLLVASTIALAADEKQIKDAIEYRQAALHTMGWNFGPLGAMAKGDLEYDAQEAMMRAERVAMLAKLPWEGFIEGSLRDAGHGVDTDALAKIADNREDFDSLQRDMEEATSRLAEVAQQEDFPALRKQVAATGDTCKECHDEYRAEN</sequence>
<evidence type="ECO:0000256" key="9">
    <source>
        <dbReference type="SAM" id="SignalP"/>
    </source>
</evidence>
<dbReference type="SUPFAM" id="SSF47175">
    <property type="entry name" value="Cytochromes"/>
    <property type="match status" value="1"/>
</dbReference>
<dbReference type="RefSeq" id="WP_072821275.1">
    <property type="nucleotide sequence ID" value="NZ_FQUJ01000005.1"/>
</dbReference>
<proteinExistence type="predicted"/>
<keyword evidence="3 6" id="KW-0479">Metal-binding</keyword>
<dbReference type="GO" id="GO:0022900">
    <property type="term" value="P:electron transport chain"/>
    <property type="evidence" value="ECO:0007669"/>
    <property type="project" value="InterPro"/>
</dbReference>
<dbReference type="InterPro" id="IPR012127">
    <property type="entry name" value="Cyt_c_prime"/>
</dbReference>
<dbReference type="InterPro" id="IPR010980">
    <property type="entry name" value="Cyt_c/b562"/>
</dbReference>
<dbReference type="AlphaFoldDB" id="A0A1M4XJ96"/>
<comment type="PTM">
    <text evidence="7">Binds 1 heme group per subunit.</text>
</comment>
<accession>A0A1M4XJ96</accession>
<organism evidence="10 11">
    <name type="scientific">Modicisalibacter ilicicola DSM 19980</name>
    <dbReference type="NCBI Taxonomy" id="1121942"/>
    <lineage>
        <taxon>Bacteria</taxon>
        <taxon>Pseudomonadati</taxon>
        <taxon>Pseudomonadota</taxon>
        <taxon>Gammaproteobacteria</taxon>
        <taxon>Oceanospirillales</taxon>
        <taxon>Halomonadaceae</taxon>
        <taxon>Modicisalibacter</taxon>
    </lineage>
</organism>
<evidence type="ECO:0000256" key="2">
    <source>
        <dbReference type="ARBA" id="ARBA00022617"/>
    </source>
</evidence>